<sequence>MRNKTLYKKTPNKATPVQPRRSDSRSRNTAPQHPMPPPPPPPPPLLSPLSIAKKRPTKIKPFSSSPSPSPSISLQAGAKKKNSKMHTIRHALQKLKILLHLHHAKKIQVPAIVLTPPSECGSDGEDDDDDERSSGSLRRLVMFDQRMVSCVDLRLNRGDGG</sequence>
<feature type="region of interest" description="Disordered" evidence="1">
    <location>
        <begin position="115"/>
        <end position="137"/>
    </location>
</feature>
<feature type="compositionally biased region" description="Basic residues" evidence="1">
    <location>
        <begin position="1"/>
        <end position="11"/>
    </location>
</feature>
<comment type="caution">
    <text evidence="2">The sequence shown here is derived from an EMBL/GenBank/DDBJ whole genome shotgun (WGS) entry which is preliminary data.</text>
</comment>
<accession>A0A2T7A7E2</accession>
<name>A0A2T7A7E2_TUBBO</name>
<proteinExistence type="predicted"/>
<reference evidence="2 3" key="1">
    <citation type="submission" date="2017-04" db="EMBL/GenBank/DDBJ databases">
        <title>Draft genome sequence of Tuber borchii Vittad., a whitish edible truffle.</title>
        <authorList>
            <consortium name="DOE Joint Genome Institute"/>
            <person name="Murat C."/>
            <person name="Kuo A."/>
            <person name="Barry K.W."/>
            <person name="Clum A."/>
            <person name="Dockter R.B."/>
            <person name="Fauchery L."/>
            <person name="Iotti M."/>
            <person name="Kohler A."/>
            <person name="Labutti K."/>
            <person name="Lindquist E.A."/>
            <person name="Lipzen A."/>
            <person name="Ohm R.A."/>
            <person name="Wang M."/>
            <person name="Grigoriev I.V."/>
            <person name="Zambonelli A."/>
            <person name="Martin F.M."/>
        </authorList>
    </citation>
    <scope>NUCLEOTIDE SEQUENCE [LARGE SCALE GENOMIC DNA]</scope>
    <source>
        <strain evidence="2 3">Tbo3840</strain>
    </source>
</reference>
<organism evidence="2 3">
    <name type="scientific">Tuber borchii</name>
    <name type="common">White truffle</name>
    <dbReference type="NCBI Taxonomy" id="42251"/>
    <lineage>
        <taxon>Eukaryota</taxon>
        <taxon>Fungi</taxon>
        <taxon>Dikarya</taxon>
        <taxon>Ascomycota</taxon>
        <taxon>Pezizomycotina</taxon>
        <taxon>Pezizomycetes</taxon>
        <taxon>Pezizales</taxon>
        <taxon>Tuberaceae</taxon>
        <taxon>Tuber</taxon>
    </lineage>
</organism>
<keyword evidence="3" id="KW-1185">Reference proteome</keyword>
<feature type="region of interest" description="Disordered" evidence="1">
    <location>
        <begin position="1"/>
        <end position="85"/>
    </location>
</feature>
<evidence type="ECO:0000313" key="2">
    <source>
        <dbReference type="EMBL" id="PUU83639.1"/>
    </source>
</evidence>
<evidence type="ECO:0000313" key="3">
    <source>
        <dbReference type="Proteomes" id="UP000244722"/>
    </source>
</evidence>
<feature type="compositionally biased region" description="Low complexity" evidence="1">
    <location>
        <begin position="61"/>
        <end position="73"/>
    </location>
</feature>
<protein>
    <submittedName>
        <fullName evidence="2">Uncharacterized protein</fullName>
    </submittedName>
</protein>
<feature type="compositionally biased region" description="Acidic residues" evidence="1">
    <location>
        <begin position="122"/>
        <end position="131"/>
    </location>
</feature>
<dbReference type="Proteomes" id="UP000244722">
    <property type="component" value="Unassembled WGS sequence"/>
</dbReference>
<gene>
    <name evidence="2" type="ORF">B9Z19DRAFT_1071784</name>
</gene>
<dbReference type="EMBL" id="NESQ01000008">
    <property type="protein sequence ID" value="PUU83639.1"/>
    <property type="molecule type" value="Genomic_DNA"/>
</dbReference>
<feature type="compositionally biased region" description="Pro residues" evidence="1">
    <location>
        <begin position="33"/>
        <end position="46"/>
    </location>
</feature>
<dbReference type="AlphaFoldDB" id="A0A2T7A7E2"/>
<evidence type="ECO:0000256" key="1">
    <source>
        <dbReference type="SAM" id="MobiDB-lite"/>
    </source>
</evidence>